<evidence type="ECO:0000313" key="12">
    <source>
        <dbReference type="Proteomes" id="UP000270230"/>
    </source>
</evidence>
<comment type="similarity">
    <text evidence="2">Belongs to the glycosyltransferase 34 family.</text>
</comment>
<evidence type="ECO:0000256" key="9">
    <source>
        <dbReference type="SAM" id="Phobius"/>
    </source>
</evidence>
<comment type="caution">
    <text evidence="11">The sequence shown here is derived from an EMBL/GenBank/DDBJ whole genome shotgun (WGS) entry which is preliminary data.</text>
</comment>
<feature type="compositionally biased region" description="Polar residues" evidence="8">
    <location>
        <begin position="803"/>
        <end position="818"/>
    </location>
</feature>
<dbReference type="Pfam" id="PF05637">
    <property type="entry name" value="Glyco_transf_34"/>
    <property type="match status" value="1"/>
</dbReference>
<evidence type="ECO:0000256" key="2">
    <source>
        <dbReference type="ARBA" id="ARBA00005664"/>
    </source>
</evidence>
<keyword evidence="5" id="KW-0808">Transferase</keyword>
<accession>A0A3M7BU12</accession>
<dbReference type="SMART" id="SM00879">
    <property type="entry name" value="Brix"/>
    <property type="match status" value="1"/>
</dbReference>
<dbReference type="AlphaFoldDB" id="A0A3M7BU12"/>
<dbReference type="OrthoDB" id="407658at2759"/>
<comment type="subcellular location">
    <subcellularLocation>
        <location evidence="1 7">Nucleus</location>
        <location evidence="1 7">Nucleolus</location>
    </subcellularLocation>
</comment>
<dbReference type="Gene3D" id="3.90.550.10">
    <property type="entry name" value="Spore Coat Polysaccharide Biosynthesis Protein SpsA, Chain A"/>
    <property type="match status" value="1"/>
</dbReference>
<feature type="compositionally biased region" description="Polar residues" evidence="8">
    <location>
        <begin position="446"/>
        <end position="465"/>
    </location>
</feature>
<reference evidence="11 12" key="1">
    <citation type="journal article" date="2018" name="BMC Genomics">
        <title>Genomic evidence for intraspecific hybridization in a clonal and extremely halotolerant yeast.</title>
        <authorList>
            <person name="Gostincar C."/>
            <person name="Stajich J.E."/>
            <person name="Zupancic J."/>
            <person name="Zalar P."/>
            <person name="Gunde-Cimerman N."/>
        </authorList>
    </citation>
    <scope>NUCLEOTIDE SEQUENCE [LARGE SCALE GENOMIC DNA]</scope>
    <source>
        <strain evidence="11 12">EXF-151</strain>
    </source>
</reference>
<keyword evidence="6 7" id="KW-0539">Nucleus</keyword>
<dbReference type="PANTHER" id="PTHR12728">
    <property type="entry name" value="BRIX DOMAIN CONTAINING PROTEIN"/>
    <property type="match status" value="1"/>
</dbReference>
<dbReference type="GO" id="GO:0000027">
    <property type="term" value="P:ribosomal large subunit assembly"/>
    <property type="evidence" value="ECO:0007669"/>
    <property type="project" value="InterPro"/>
</dbReference>
<dbReference type="InterPro" id="IPR039770">
    <property type="entry name" value="Rpf2"/>
</dbReference>
<sequence length="1039" mass="116825">MLPLRQVKPKNARTKRYLDNKAPQITENPRTTLFLRYTSSSEILHLVMTDLFALKRPLAIKFTKKNAIHPFEDPSSLEFFAEKNDASLMLYASHSKKRPHCLTAVRFFGYKVLDMVELMVDGETMRTLGQFKNAKAAVGMKPLISFSGSAWGDGGAEKNEYTAAKSVLLDLFKGQDVQSVDVEGLQYMIHFSVDEPQGQDAVTKPQIHMRCYLLRTKRQPNSTTPRVELEEMGPRIDFRVGRVKEADPDMWKEAMRKPKGQEPKTKKNVDTDIIGDKVGRIHLGKQDLGQLQTRKMKGLKRSRDVESDEEDEDDEMVGGASDDDEDDEVVFDANKRVKVDGRGGKAGCHDQQRTPTRHDIIIPVASLEVIRVQYYISSSTQRHDATSTAVASPRITAPPARRASLSNARHYNHSTVAYSTPANTASEATNSTIPNTLSHHRRRTSRGVNAPSQGGRPSNLSPTKTTFRDTPFEADVEEAPRTTAADYAFAPAPPPAGGAMSLDHSPSPQQGGGWSSPGLTTPYEDANPGSGAVSRSRSPAVKPFGDLNGGPGGAASVSGAGAGAAGGGGVTWASAKSASARVNGYPRYQSQNEGFFTRHYRKISEGLPYFAHGGQEDRYAEKEKLGRGRIGGPGGFRELPRRLGLLMSRRRKYVVLLLLFVFALMMWHNTALSFWWRRTSFLGGGSKYVMILGANIGGGVMEWKGAREWAIERDSVRNKKKYAARWGYELEIVDMSTKKRYAHEWRESWEKVDVIRNAMRKYPDAEWFWWLDLNTFIMEPTYSLQSHLFNDLGSNTYRDINIHNPLNIQHPPNGTSNLPPEPDLPPYQNYLDDETSSPNGDGDPNSIHLLVPQDCAGFNLGSFFVRRSAWTDRLLDIWWDPVFYEQKHMEWEHKEQDALEYIYANQPWIRKHVGFVPQRKINAFPNGACGDDLGLPPVGGCKAILAEAARLERIGQSTAGLDFRECGVKGVHYQEHERDFLVNMAGCEWGRDCWGEMYNFRQLSNRLNRSPWEKVKDWFGESWEERRRKKKGKKEGKKE</sequence>
<evidence type="ECO:0000256" key="1">
    <source>
        <dbReference type="ARBA" id="ARBA00004604"/>
    </source>
</evidence>
<dbReference type="PANTHER" id="PTHR12728:SF0">
    <property type="entry name" value="RIBOSOME PRODUCTION FACTOR 2 HOMOLOG"/>
    <property type="match status" value="1"/>
</dbReference>
<keyword evidence="9" id="KW-0472">Membrane</keyword>
<feature type="region of interest" description="Disordered" evidence="8">
    <location>
        <begin position="292"/>
        <end position="326"/>
    </location>
</feature>
<dbReference type="GO" id="GO:0005730">
    <property type="term" value="C:nucleolus"/>
    <property type="evidence" value="ECO:0007669"/>
    <property type="project" value="UniProtKB-SubCell"/>
</dbReference>
<dbReference type="InterPro" id="IPR007109">
    <property type="entry name" value="Brix"/>
</dbReference>
<name>A0A3M7BU12_HORWE</name>
<dbReference type="VEuPathDB" id="FungiDB:BTJ68_02459"/>
<keyword evidence="4" id="KW-0328">Glycosyltransferase</keyword>
<comment type="similarity">
    <text evidence="3 7">Belongs to the RPF2 family.</text>
</comment>
<dbReference type="GO" id="GO:0019843">
    <property type="term" value="F:rRNA binding"/>
    <property type="evidence" value="ECO:0007669"/>
    <property type="project" value="UniProtKB-UniRule"/>
</dbReference>
<evidence type="ECO:0000256" key="8">
    <source>
        <dbReference type="SAM" id="MobiDB-lite"/>
    </source>
</evidence>
<dbReference type="FunFam" id="3.90.550.10:FF:000117">
    <property type="entry name" value="Glycosyltransferase family 34 protein"/>
    <property type="match status" value="1"/>
</dbReference>
<feature type="region of interest" description="Disordered" evidence="8">
    <location>
        <begin position="418"/>
        <end position="470"/>
    </location>
</feature>
<organism evidence="11 12">
    <name type="scientific">Hortaea werneckii</name>
    <name type="common">Black yeast</name>
    <name type="synonym">Cladosporium werneckii</name>
    <dbReference type="NCBI Taxonomy" id="91943"/>
    <lineage>
        <taxon>Eukaryota</taxon>
        <taxon>Fungi</taxon>
        <taxon>Dikarya</taxon>
        <taxon>Ascomycota</taxon>
        <taxon>Pezizomycotina</taxon>
        <taxon>Dothideomycetes</taxon>
        <taxon>Dothideomycetidae</taxon>
        <taxon>Mycosphaerellales</taxon>
        <taxon>Teratosphaeriaceae</taxon>
        <taxon>Hortaea</taxon>
    </lineage>
</organism>
<evidence type="ECO:0000256" key="6">
    <source>
        <dbReference type="ARBA" id="ARBA00023242"/>
    </source>
</evidence>
<evidence type="ECO:0000256" key="7">
    <source>
        <dbReference type="RuleBase" id="RU367086"/>
    </source>
</evidence>
<feature type="compositionally biased region" description="Acidic residues" evidence="8">
    <location>
        <begin position="306"/>
        <end position="326"/>
    </location>
</feature>
<feature type="domain" description="Brix" evidence="10">
    <location>
        <begin position="30"/>
        <end position="249"/>
    </location>
</feature>
<evidence type="ECO:0000256" key="5">
    <source>
        <dbReference type="ARBA" id="ARBA00022679"/>
    </source>
</evidence>
<dbReference type="GO" id="GO:0000463">
    <property type="term" value="P:maturation of LSU-rRNA from tricistronic rRNA transcript (SSU-rRNA, 5.8S rRNA, LSU-rRNA)"/>
    <property type="evidence" value="ECO:0007669"/>
    <property type="project" value="TreeGrafter"/>
</dbReference>
<keyword evidence="9" id="KW-1133">Transmembrane helix</keyword>
<dbReference type="GO" id="GO:0016757">
    <property type="term" value="F:glycosyltransferase activity"/>
    <property type="evidence" value="ECO:0007669"/>
    <property type="project" value="UniProtKB-KW"/>
</dbReference>
<evidence type="ECO:0000313" key="11">
    <source>
        <dbReference type="EMBL" id="RMY43303.1"/>
    </source>
</evidence>
<dbReference type="GO" id="GO:0016020">
    <property type="term" value="C:membrane"/>
    <property type="evidence" value="ECO:0007669"/>
    <property type="project" value="InterPro"/>
</dbReference>
<dbReference type="EMBL" id="QWIN01001205">
    <property type="protein sequence ID" value="RMY43303.1"/>
    <property type="molecule type" value="Genomic_DNA"/>
</dbReference>
<proteinExistence type="inferred from homology"/>
<keyword evidence="9" id="KW-0812">Transmembrane</keyword>
<dbReference type="VEuPathDB" id="FungiDB:BTJ68_05436"/>
<dbReference type="PROSITE" id="PS50833">
    <property type="entry name" value="BRIX"/>
    <property type="match status" value="1"/>
</dbReference>
<evidence type="ECO:0000259" key="10">
    <source>
        <dbReference type="PROSITE" id="PS50833"/>
    </source>
</evidence>
<protein>
    <recommendedName>
        <fullName evidence="7">Ribosome production factor 2 homolog</fullName>
    </recommendedName>
    <alternativeName>
        <fullName evidence="7">Ribosome biogenesis protein RPF2 homolog</fullName>
    </alternativeName>
</protein>
<evidence type="ECO:0000256" key="4">
    <source>
        <dbReference type="ARBA" id="ARBA00022676"/>
    </source>
</evidence>
<dbReference type="Pfam" id="PF04427">
    <property type="entry name" value="Brix"/>
    <property type="match status" value="1"/>
</dbReference>
<feature type="region of interest" description="Disordered" evidence="8">
    <location>
        <begin position="385"/>
        <end position="404"/>
    </location>
</feature>
<dbReference type="Proteomes" id="UP000270230">
    <property type="component" value="Unassembled WGS sequence"/>
</dbReference>
<gene>
    <name evidence="11" type="ORF">D0865_11348</name>
</gene>
<feature type="region of interest" description="Disordered" evidence="8">
    <location>
        <begin position="487"/>
        <end position="547"/>
    </location>
</feature>
<evidence type="ECO:0000256" key="3">
    <source>
        <dbReference type="ARBA" id="ARBA00010782"/>
    </source>
</evidence>
<feature type="compositionally biased region" description="Polar residues" evidence="8">
    <location>
        <begin position="418"/>
        <end position="437"/>
    </location>
</feature>
<feature type="region of interest" description="Disordered" evidence="8">
    <location>
        <begin position="803"/>
        <end position="846"/>
    </location>
</feature>
<dbReference type="InterPro" id="IPR008630">
    <property type="entry name" value="Glyco_trans_34"/>
</dbReference>
<dbReference type="InterPro" id="IPR029044">
    <property type="entry name" value="Nucleotide-diphossugar_trans"/>
</dbReference>
<feature type="transmembrane region" description="Helical" evidence="9">
    <location>
        <begin position="653"/>
        <end position="676"/>
    </location>
</feature>